<dbReference type="EMBL" id="BAAATD010000002">
    <property type="protein sequence ID" value="GAA2590063.1"/>
    <property type="molecule type" value="Genomic_DNA"/>
</dbReference>
<protein>
    <submittedName>
        <fullName evidence="1">Uncharacterized protein</fullName>
    </submittedName>
</protein>
<keyword evidence="2" id="KW-1185">Reference proteome</keyword>
<sequence>MTRLIDRMLNTLVPKAEAQAACQQRCWTTPCSGGLVHYCCIYTDCSRRCTPCI</sequence>
<gene>
    <name evidence="1" type="ORF">GCM10010411_23690</name>
</gene>
<dbReference type="Proteomes" id="UP001501509">
    <property type="component" value="Unassembled WGS sequence"/>
</dbReference>
<proteinExistence type="predicted"/>
<evidence type="ECO:0000313" key="1">
    <source>
        <dbReference type="EMBL" id="GAA2590063.1"/>
    </source>
</evidence>
<name>A0ABP6BYS1_9ACTN</name>
<accession>A0ABP6BYS1</accession>
<dbReference type="RefSeq" id="WP_344540373.1">
    <property type="nucleotide sequence ID" value="NZ_BAAATD010000002.1"/>
</dbReference>
<organism evidence="1 2">
    <name type="scientific">Actinomadura fulvescens</name>
    <dbReference type="NCBI Taxonomy" id="46160"/>
    <lineage>
        <taxon>Bacteria</taxon>
        <taxon>Bacillati</taxon>
        <taxon>Actinomycetota</taxon>
        <taxon>Actinomycetes</taxon>
        <taxon>Streptosporangiales</taxon>
        <taxon>Thermomonosporaceae</taxon>
        <taxon>Actinomadura</taxon>
    </lineage>
</organism>
<evidence type="ECO:0000313" key="2">
    <source>
        <dbReference type="Proteomes" id="UP001501509"/>
    </source>
</evidence>
<comment type="caution">
    <text evidence="1">The sequence shown here is derived from an EMBL/GenBank/DDBJ whole genome shotgun (WGS) entry which is preliminary data.</text>
</comment>
<reference evidence="2" key="1">
    <citation type="journal article" date="2019" name="Int. J. Syst. Evol. Microbiol.">
        <title>The Global Catalogue of Microorganisms (GCM) 10K type strain sequencing project: providing services to taxonomists for standard genome sequencing and annotation.</title>
        <authorList>
            <consortium name="The Broad Institute Genomics Platform"/>
            <consortium name="The Broad Institute Genome Sequencing Center for Infectious Disease"/>
            <person name="Wu L."/>
            <person name="Ma J."/>
        </authorList>
    </citation>
    <scope>NUCLEOTIDE SEQUENCE [LARGE SCALE GENOMIC DNA]</scope>
    <source>
        <strain evidence="2">JCM 6833</strain>
    </source>
</reference>